<protein>
    <recommendedName>
        <fullName evidence="4">DUF2784 domain-containing protein</fullName>
    </recommendedName>
</protein>
<dbReference type="AlphaFoldDB" id="A0AA40P7A1"/>
<reference evidence="2 3" key="1">
    <citation type="submission" date="2015-09" db="EMBL/GenBank/DDBJ databases">
        <title>Genome announcement of multiple Pseudomonas syringae strains.</title>
        <authorList>
            <person name="Thakur S."/>
            <person name="Wang P.W."/>
            <person name="Gong Y."/>
            <person name="Weir B.S."/>
            <person name="Guttman D.S."/>
        </authorList>
    </citation>
    <scope>NUCLEOTIDE SEQUENCE [LARGE SCALE GENOMIC DNA]</scope>
    <source>
        <strain evidence="2 3">ICMP9151</strain>
    </source>
</reference>
<accession>A0AA40P7A1</accession>
<dbReference type="Proteomes" id="UP000050523">
    <property type="component" value="Unassembled WGS sequence"/>
</dbReference>
<keyword evidence="1" id="KW-0812">Transmembrane</keyword>
<evidence type="ECO:0000256" key="1">
    <source>
        <dbReference type="SAM" id="Phobius"/>
    </source>
</evidence>
<dbReference type="Pfam" id="PF10861">
    <property type="entry name" value="DUF2784"/>
    <property type="match status" value="1"/>
</dbReference>
<keyword evidence="1" id="KW-0472">Membrane</keyword>
<evidence type="ECO:0000313" key="3">
    <source>
        <dbReference type="Proteomes" id="UP000050523"/>
    </source>
</evidence>
<keyword evidence="1" id="KW-1133">Transmembrane helix</keyword>
<feature type="transmembrane region" description="Helical" evidence="1">
    <location>
        <begin position="97"/>
        <end position="118"/>
    </location>
</feature>
<gene>
    <name evidence="2" type="ORF">ALO43_00105</name>
</gene>
<evidence type="ECO:0008006" key="4">
    <source>
        <dbReference type="Google" id="ProtNLM"/>
    </source>
</evidence>
<proteinExistence type="predicted"/>
<comment type="caution">
    <text evidence="2">The sequence shown here is derived from an EMBL/GenBank/DDBJ whole genome shotgun (WGS) entry which is preliminary data.</text>
</comment>
<feature type="transmembrane region" description="Helical" evidence="1">
    <location>
        <begin position="12"/>
        <end position="31"/>
    </location>
</feature>
<organism evidence="2 3">
    <name type="scientific">Pseudomonas tremae</name>
    <dbReference type="NCBI Taxonomy" id="200454"/>
    <lineage>
        <taxon>Bacteria</taxon>
        <taxon>Pseudomonadati</taxon>
        <taxon>Pseudomonadota</taxon>
        <taxon>Gammaproteobacteria</taxon>
        <taxon>Pseudomonadales</taxon>
        <taxon>Pseudomonadaceae</taxon>
        <taxon>Pseudomonas</taxon>
    </lineage>
</organism>
<name>A0AA40P7A1_9PSED</name>
<sequence length="127" mass="14187">MQMVYRMGADAVVVFHLAFILFVLFGGLLVLRRPWLAVLHIPAIAWGAAVEFLHLYCPLTPLENALRSRAGEQGYDGDFVEHYLIPLIYPAGLTPDIQLWLGGIVVLVNVSVYSALLVRCLSRLKRP</sequence>
<dbReference type="InterPro" id="IPR021218">
    <property type="entry name" value="DUF2784"/>
</dbReference>
<dbReference type="EMBL" id="LJRO01000117">
    <property type="protein sequence ID" value="KPZ04288.1"/>
    <property type="molecule type" value="Genomic_DNA"/>
</dbReference>
<evidence type="ECO:0000313" key="2">
    <source>
        <dbReference type="EMBL" id="KPZ04288.1"/>
    </source>
</evidence>